<reference evidence="9" key="1">
    <citation type="journal article" date="2020" name="mSystems">
        <title>Genome- and Community-Level Interaction Insights into Carbon Utilization and Element Cycling Functions of Hydrothermarchaeota in Hydrothermal Sediment.</title>
        <authorList>
            <person name="Zhou Z."/>
            <person name="Liu Y."/>
            <person name="Xu W."/>
            <person name="Pan J."/>
            <person name="Luo Z.H."/>
            <person name="Li M."/>
        </authorList>
    </citation>
    <scope>NUCLEOTIDE SEQUENCE [LARGE SCALE GENOMIC DNA]</scope>
    <source>
        <strain evidence="9">SpSt-697</strain>
    </source>
</reference>
<dbReference type="InterPro" id="IPR035105">
    <property type="entry name" value="Deoxycytidylate_deaminase_dom"/>
</dbReference>
<keyword evidence="4" id="KW-0378">Hydrolase</keyword>
<gene>
    <name evidence="9" type="ORF">ENU74_00225</name>
</gene>
<dbReference type="PROSITE" id="PS51747">
    <property type="entry name" value="CYT_DCMP_DEAMINASES_2"/>
    <property type="match status" value="1"/>
</dbReference>
<dbReference type="Gene3D" id="3.40.140.10">
    <property type="entry name" value="Cytidine Deaminase, domain 2"/>
    <property type="match status" value="1"/>
</dbReference>
<evidence type="ECO:0000256" key="4">
    <source>
        <dbReference type="ARBA" id="ARBA00022801"/>
    </source>
</evidence>
<evidence type="ECO:0000256" key="3">
    <source>
        <dbReference type="ARBA" id="ARBA00022723"/>
    </source>
</evidence>
<dbReference type="PROSITE" id="PS00903">
    <property type="entry name" value="CYT_DCMP_DEAMINASES_1"/>
    <property type="match status" value="1"/>
</dbReference>
<feature type="binding site" evidence="7">
    <location>
        <position position="107"/>
    </location>
    <ligand>
        <name>Zn(2+)</name>
        <dbReference type="ChEBI" id="CHEBI:29105"/>
        <note>catalytic</note>
    </ligand>
</feature>
<dbReference type="InterPro" id="IPR015517">
    <property type="entry name" value="dCMP_deaminase-rel"/>
</dbReference>
<dbReference type="PIRSF" id="PIRSF006019">
    <property type="entry name" value="dCMP_deaminase"/>
    <property type="match status" value="1"/>
</dbReference>
<dbReference type="GO" id="GO:0006220">
    <property type="term" value="P:pyrimidine nucleotide metabolic process"/>
    <property type="evidence" value="ECO:0007669"/>
    <property type="project" value="InterPro"/>
</dbReference>
<dbReference type="GO" id="GO:0008270">
    <property type="term" value="F:zinc ion binding"/>
    <property type="evidence" value="ECO:0007669"/>
    <property type="project" value="InterPro"/>
</dbReference>
<evidence type="ECO:0000259" key="8">
    <source>
        <dbReference type="PROSITE" id="PS51747"/>
    </source>
</evidence>
<evidence type="ECO:0000256" key="1">
    <source>
        <dbReference type="ARBA" id="ARBA00001947"/>
    </source>
</evidence>
<dbReference type="PANTHER" id="PTHR11086:SF18">
    <property type="entry name" value="DEOXYCYTIDYLATE DEAMINASE"/>
    <property type="match status" value="1"/>
</dbReference>
<organism evidence="9">
    <name type="scientific">candidate division WOR-3 bacterium</name>
    <dbReference type="NCBI Taxonomy" id="2052148"/>
    <lineage>
        <taxon>Bacteria</taxon>
        <taxon>Bacteria division WOR-3</taxon>
    </lineage>
</organism>
<comment type="caution">
    <text evidence="9">The sequence shown here is derived from an EMBL/GenBank/DDBJ whole genome shotgun (WGS) entry which is preliminary data.</text>
</comment>
<evidence type="ECO:0000256" key="6">
    <source>
        <dbReference type="PIRSR" id="PIRSR006019-1"/>
    </source>
</evidence>
<feature type="binding site" evidence="7">
    <location>
        <position position="110"/>
    </location>
    <ligand>
        <name>Zn(2+)</name>
        <dbReference type="ChEBI" id="CHEBI:29105"/>
        <note>catalytic</note>
    </ligand>
</feature>
<dbReference type="InterPro" id="IPR002125">
    <property type="entry name" value="CMP_dCMP_dom"/>
</dbReference>
<protein>
    <submittedName>
        <fullName evidence="9">Cytidine deaminase</fullName>
    </submittedName>
</protein>
<dbReference type="PANTHER" id="PTHR11086">
    <property type="entry name" value="DEOXYCYTIDYLATE DEAMINASE-RELATED"/>
    <property type="match status" value="1"/>
</dbReference>
<dbReference type="InterPro" id="IPR016193">
    <property type="entry name" value="Cytidine_deaminase-like"/>
</dbReference>
<sequence length="148" mass="16787">MKKRLPWDEYFMKIAEMVAERSTCLRRKVGCVIVKDRRILATGYNGAPSGLKHCEETGCLREKLKLKPGEKIEICRGIHAEQNALIQAAAFGINVSGAVIYTTHHPCITCTKMLINAKIKKIYVKEDYPDKLAKEMLKEAKIKVVRLK</sequence>
<dbReference type="InterPro" id="IPR016473">
    <property type="entry name" value="dCMP_deaminase"/>
</dbReference>
<evidence type="ECO:0000256" key="7">
    <source>
        <dbReference type="PIRSR" id="PIRSR006019-2"/>
    </source>
</evidence>
<dbReference type="GO" id="GO:0004132">
    <property type="term" value="F:dCMP deaminase activity"/>
    <property type="evidence" value="ECO:0007669"/>
    <property type="project" value="InterPro"/>
</dbReference>
<name>A0A7V4E3Q6_UNCW3</name>
<keyword evidence="3 7" id="KW-0479">Metal-binding</keyword>
<evidence type="ECO:0000256" key="2">
    <source>
        <dbReference type="ARBA" id="ARBA00006576"/>
    </source>
</evidence>
<dbReference type="InterPro" id="IPR016192">
    <property type="entry name" value="APOBEC/CMP_deaminase_Zn-bd"/>
</dbReference>
<feature type="active site" description="Proton donor" evidence="6">
    <location>
        <position position="81"/>
    </location>
</feature>
<feature type="domain" description="CMP/dCMP-type deaminase" evidence="8">
    <location>
        <begin position="6"/>
        <end position="144"/>
    </location>
</feature>
<dbReference type="EMBL" id="DTDR01000007">
    <property type="protein sequence ID" value="HGK63018.1"/>
    <property type="molecule type" value="Genomic_DNA"/>
</dbReference>
<dbReference type="AlphaFoldDB" id="A0A7V4E3Q6"/>
<evidence type="ECO:0000313" key="9">
    <source>
        <dbReference type="EMBL" id="HGK63018.1"/>
    </source>
</evidence>
<feature type="binding site" evidence="7">
    <location>
        <position position="79"/>
    </location>
    <ligand>
        <name>Zn(2+)</name>
        <dbReference type="ChEBI" id="CHEBI:29105"/>
        <note>catalytic</note>
    </ligand>
</feature>
<dbReference type="Pfam" id="PF00383">
    <property type="entry name" value="dCMP_cyt_deam_1"/>
    <property type="match status" value="1"/>
</dbReference>
<comment type="similarity">
    <text evidence="2">Belongs to the cytidine and deoxycytidylate deaminase family.</text>
</comment>
<dbReference type="SUPFAM" id="SSF53927">
    <property type="entry name" value="Cytidine deaminase-like"/>
    <property type="match status" value="1"/>
</dbReference>
<accession>A0A7V4E3Q6</accession>
<keyword evidence="5 7" id="KW-0862">Zinc</keyword>
<dbReference type="GO" id="GO:0005737">
    <property type="term" value="C:cytoplasm"/>
    <property type="evidence" value="ECO:0007669"/>
    <property type="project" value="TreeGrafter"/>
</dbReference>
<evidence type="ECO:0000256" key="5">
    <source>
        <dbReference type="ARBA" id="ARBA00022833"/>
    </source>
</evidence>
<proteinExistence type="inferred from homology"/>
<comment type="cofactor">
    <cofactor evidence="1 7">
        <name>Zn(2+)</name>
        <dbReference type="ChEBI" id="CHEBI:29105"/>
    </cofactor>
</comment>
<dbReference type="CDD" id="cd01286">
    <property type="entry name" value="deoxycytidylate_deaminase"/>
    <property type="match status" value="1"/>
</dbReference>